<proteinExistence type="predicted"/>
<keyword evidence="2" id="KW-1185">Reference proteome</keyword>
<accession>A0A078LQJ1</accession>
<name>A0A078LQJ1_9PSED</name>
<reference evidence="1 2" key="1">
    <citation type="submission" date="2014-07" db="EMBL/GenBank/DDBJ databases">
        <authorList>
            <person name="Urmite Genomes Urmite Genomes"/>
        </authorList>
    </citation>
    <scope>NUCLEOTIDE SEQUENCE [LARGE SCALE GENOMIC DNA]</scope>
    <source>
        <strain evidence="1 2">20_BN</strain>
    </source>
</reference>
<protein>
    <submittedName>
        <fullName evidence="1">Uncharacterized protein</fullName>
    </submittedName>
</protein>
<evidence type="ECO:0000313" key="2">
    <source>
        <dbReference type="Proteomes" id="UP000053902"/>
    </source>
</evidence>
<dbReference type="HOGENOM" id="CLU_2619413_0_0_6"/>
<gene>
    <name evidence="1" type="ORF">BN1079_00642</name>
</gene>
<dbReference type="AlphaFoldDB" id="A0A078LQJ1"/>
<organism evidence="1 2">
    <name type="scientific">Pseudomonas saudiphocaensis</name>
    <dbReference type="NCBI Taxonomy" id="1499686"/>
    <lineage>
        <taxon>Bacteria</taxon>
        <taxon>Pseudomonadati</taxon>
        <taxon>Pseudomonadota</taxon>
        <taxon>Gammaproteobacteria</taxon>
        <taxon>Pseudomonadales</taxon>
        <taxon>Pseudomonadaceae</taxon>
        <taxon>Pseudomonas</taxon>
    </lineage>
</organism>
<dbReference type="Proteomes" id="UP000053902">
    <property type="component" value="Unassembled WGS sequence"/>
</dbReference>
<evidence type="ECO:0000313" key="1">
    <source>
        <dbReference type="EMBL" id="CDZ93354.1"/>
    </source>
</evidence>
<dbReference type="EMBL" id="CCSF01000001">
    <property type="protein sequence ID" value="CDZ93354.1"/>
    <property type="molecule type" value="Genomic_DNA"/>
</dbReference>
<dbReference type="STRING" id="1499686.BN1079_00642"/>
<sequence>MLLEYLWRRAKVVMRRNHALQNEKAGIHEEYRPSKGRRSGELRQGVVCAQRTVHCDATDGATYGSDSIRALLFCLIRS</sequence>